<dbReference type="Proteomes" id="UP000003947">
    <property type="component" value="Unassembled WGS sequence"/>
</dbReference>
<feature type="transmembrane region" description="Helical" evidence="1">
    <location>
        <begin position="28"/>
        <end position="46"/>
    </location>
</feature>
<keyword evidence="1" id="KW-0812">Transmembrane</keyword>
<keyword evidence="3" id="KW-1185">Reference proteome</keyword>
<dbReference type="AlphaFoldDB" id="I4YP09"/>
<proteinExistence type="predicted"/>
<dbReference type="HOGENOM" id="CLU_3137715_0_0_5"/>
<organism evidence="2 3">
    <name type="scientific">Microvirga lotononidis</name>
    <dbReference type="NCBI Taxonomy" id="864069"/>
    <lineage>
        <taxon>Bacteria</taxon>
        <taxon>Pseudomonadati</taxon>
        <taxon>Pseudomonadota</taxon>
        <taxon>Alphaproteobacteria</taxon>
        <taxon>Hyphomicrobiales</taxon>
        <taxon>Methylobacteriaceae</taxon>
        <taxon>Microvirga</taxon>
    </lineage>
</organism>
<accession>I4YP09</accession>
<keyword evidence="1" id="KW-0472">Membrane</keyword>
<evidence type="ECO:0000313" key="3">
    <source>
        <dbReference type="Proteomes" id="UP000003947"/>
    </source>
</evidence>
<reference evidence="2 3" key="1">
    <citation type="submission" date="2012-02" db="EMBL/GenBank/DDBJ databases">
        <title>Improved High-Quality Draft sequence of Microvirga sp. WSM3557.</title>
        <authorList>
            <consortium name="US DOE Joint Genome Institute"/>
            <person name="Lucas S."/>
            <person name="Han J."/>
            <person name="Lapidus A."/>
            <person name="Cheng J.-F."/>
            <person name="Goodwin L."/>
            <person name="Pitluck S."/>
            <person name="Peters L."/>
            <person name="Zhang X."/>
            <person name="Detter J.C."/>
            <person name="Han C."/>
            <person name="Tapia R."/>
            <person name="Land M."/>
            <person name="Hauser L."/>
            <person name="Kyrpides N."/>
            <person name="Ivanova N."/>
            <person name="Pagani I."/>
            <person name="Brau L."/>
            <person name="Yates R."/>
            <person name="O'Hara G."/>
            <person name="Rui T."/>
            <person name="Howieson J."/>
            <person name="Reeve W."/>
            <person name="Woyke T."/>
        </authorList>
    </citation>
    <scope>NUCLEOTIDE SEQUENCE [LARGE SCALE GENOMIC DNA]</scope>
    <source>
        <strain evidence="2 3">WSM3557</strain>
    </source>
</reference>
<dbReference type="RefSeq" id="WP_009494182.1">
    <property type="nucleotide sequence ID" value="NZ_CP141048.1"/>
</dbReference>
<dbReference type="EMBL" id="JH660647">
    <property type="protein sequence ID" value="EIM25701.1"/>
    <property type="molecule type" value="Genomic_DNA"/>
</dbReference>
<protein>
    <submittedName>
        <fullName evidence="2">Uncharacterized protein</fullName>
    </submittedName>
</protein>
<name>I4YP09_9HYPH</name>
<evidence type="ECO:0000256" key="1">
    <source>
        <dbReference type="SAM" id="Phobius"/>
    </source>
</evidence>
<sequence precursor="true">MDKAIAFGLVAVIAAPWGKRTAHAWNEYFKGLICGISAVLAVYMIAQGE</sequence>
<dbReference type="PATRIC" id="fig|864069.3.peg.6882"/>
<evidence type="ECO:0000313" key="2">
    <source>
        <dbReference type="EMBL" id="EIM25701.1"/>
    </source>
</evidence>
<keyword evidence="1" id="KW-1133">Transmembrane helix</keyword>
<gene>
    <name evidence="2" type="ORF">MicloDRAFT_00064280</name>
</gene>